<reference evidence="3 4" key="1">
    <citation type="submission" date="2015-04" db="EMBL/GenBank/DDBJ databases">
        <title>Complete genome sequence of Schizopora paradoxa KUC8140, a cosmopolitan wood degrader in East Asia.</title>
        <authorList>
            <consortium name="DOE Joint Genome Institute"/>
            <person name="Min B."/>
            <person name="Park H."/>
            <person name="Jang Y."/>
            <person name="Kim J.-J."/>
            <person name="Kim K.H."/>
            <person name="Pangilinan J."/>
            <person name="Lipzen A."/>
            <person name="Riley R."/>
            <person name="Grigoriev I.V."/>
            <person name="Spatafora J.W."/>
            <person name="Choi I.-G."/>
        </authorList>
    </citation>
    <scope>NUCLEOTIDE SEQUENCE [LARGE SCALE GENOMIC DNA]</scope>
    <source>
        <strain evidence="3 4">KUC8140</strain>
    </source>
</reference>
<sequence>MIGLNIFAVINTDFVGSLEVLQEAVNVKYSFVIGVMLLVYDVVINLTCEIELIWMCRWSLGKIIYILARYCGFVDAVVILYYSFSANLTTESCHMPFVIAVWCITFGIEICHCVLIVRTFVIWERNMLVLAYTCLFQLTGIVVKVIVISRMIKKVTFTPSLMPSLCACIPSLGTDTVLIVFCIDVVFEFQILILSLYKGFFRWKLLSTPLARTLYRDGFIYFAVLFCISVTNTFVNRLLFSTPYSMIVIIIQRVFHSILASRIIINLRSAVSERFESQFPTISMAVFQNGQTQSDVTTGQHISGSIEHHMYQLD</sequence>
<keyword evidence="4" id="KW-1185">Reference proteome</keyword>
<protein>
    <recommendedName>
        <fullName evidence="2">DUF6533 domain-containing protein</fullName>
    </recommendedName>
</protein>
<feature type="transmembrane region" description="Helical" evidence="1">
    <location>
        <begin position="96"/>
        <end position="117"/>
    </location>
</feature>
<evidence type="ECO:0000256" key="1">
    <source>
        <dbReference type="SAM" id="Phobius"/>
    </source>
</evidence>
<accession>A0A0H2RKB5</accession>
<name>A0A0H2RKB5_9AGAM</name>
<feature type="domain" description="DUF6533" evidence="2">
    <location>
        <begin position="29"/>
        <end position="74"/>
    </location>
</feature>
<proteinExistence type="predicted"/>
<dbReference type="InParanoid" id="A0A0H2RKB5"/>
<keyword evidence="1" id="KW-0472">Membrane</keyword>
<gene>
    <name evidence="3" type="ORF">SCHPADRAFT_418921</name>
</gene>
<feature type="transmembrane region" description="Helical" evidence="1">
    <location>
        <begin position="129"/>
        <end position="152"/>
    </location>
</feature>
<evidence type="ECO:0000259" key="2">
    <source>
        <dbReference type="Pfam" id="PF20151"/>
    </source>
</evidence>
<dbReference type="OrthoDB" id="3350812at2759"/>
<organism evidence="3 4">
    <name type="scientific">Schizopora paradoxa</name>
    <dbReference type="NCBI Taxonomy" id="27342"/>
    <lineage>
        <taxon>Eukaryota</taxon>
        <taxon>Fungi</taxon>
        <taxon>Dikarya</taxon>
        <taxon>Basidiomycota</taxon>
        <taxon>Agaricomycotina</taxon>
        <taxon>Agaricomycetes</taxon>
        <taxon>Hymenochaetales</taxon>
        <taxon>Schizoporaceae</taxon>
        <taxon>Schizopora</taxon>
    </lineage>
</organism>
<evidence type="ECO:0000313" key="3">
    <source>
        <dbReference type="EMBL" id="KLO12405.1"/>
    </source>
</evidence>
<feature type="transmembrane region" description="Helical" evidence="1">
    <location>
        <begin position="177"/>
        <end position="197"/>
    </location>
</feature>
<dbReference type="AlphaFoldDB" id="A0A0H2RKB5"/>
<keyword evidence="1" id="KW-0812">Transmembrane</keyword>
<dbReference type="Proteomes" id="UP000053477">
    <property type="component" value="Unassembled WGS sequence"/>
</dbReference>
<dbReference type="Pfam" id="PF20151">
    <property type="entry name" value="DUF6533"/>
    <property type="match status" value="1"/>
</dbReference>
<dbReference type="EMBL" id="KQ085978">
    <property type="protein sequence ID" value="KLO12405.1"/>
    <property type="molecule type" value="Genomic_DNA"/>
</dbReference>
<evidence type="ECO:0000313" key="4">
    <source>
        <dbReference type="Proteomes" id="UP000053477"/>
    </source>
</evidence>
<dbReference type="InterPro" id="IPR045340">
    <property type="entry name" value="DUF6533"/>
</dbReference>
<feature type="transmembrane region" description="Helical" evidence="1">
    <location>
        <begin position="29"/>
        <end position="54"/>
    </location>
</feature>
<keyword evidence="1" id="KW-1133">Transmembrane helix</keyword>
<feature type="transmembrane region" description="Helical" evidence="1">
    <location>
        <begin position="66"/>
        <end position="84"/>
    </location>
</feature>
<feature type="transmembrane region" description="Helical" evidence="1">
    <location>
        <begin position="218"/>
        <end position="240"/>
    </location>
</feature>